<dbReference type="SUPFAM" id="SSF53756">
    <property type="entry name" value="UDP-Glycosyltransferase/glycogen phosphorylase"/>
    <property type="match status" value="1"/>
</dbReference>
<evidence type="ECO:0000313" key="5">
    <source>
        <dbReference type="Proteomes" id="UP000037442"/>
    </source>
</evidence>
<dbReference type="CDD" id="cd03801">
    <property type="entry name" value="GT4_PimA-like"/>
    <property type="match status" value="1"/>
</dbReference>
<dbReference type="PANTHER" id="PTHR22916">
    <property type="entry name" value="GLYCOSYLTRANSFERASE"/>
    <property type="match status" value="1"/>
</dbReference>
<name>A0A0L7MDJ4_COMTE</name>
<evidence type="ECO:0000259" key="1">
    <source>
        <dbReference type="Pfam" id="PF00534"/>
    </source>
</evidence>
<gene>
    <name evidence="4" type="ORF">GL58_15325</name>
</gene>
<comment type="caution">
    <text evidence="4">The sequence shown here is derived from an EMBL/GenBank/DDBJ whole genome shotgun (WGS) entry which is preliminary data.</text>
</comment>
<sequence>MVTNINKKNYGSQEMQRSHAVLEYLVANSSSFDTIVFHDYMGLAYYSLLAQKNGMALCDKRIVISAHGNHTLSYHFGQKKIKTWNEKVTFFMERESLKMANEVTTPSEYYKGWFLSNFGVDNARVIPNIILHEEGGFSKTSIKFGFKKKDVPLVIFYGRMERLKGIDVFLDALKNSEEKFNVLFAGNSSKIDDVDSKKYIEEKLKDCAVDFRFEFNCKSEDIYHFANENNGLFVFPTLGETSSCVVVESILHGAKFLASDIPGIKELIKEEYHDNYLFESGSSSSLLAKLVKNIPSTSEDVLSFEMQENKKKWIAYLEAGGGPFDSSGINFGNDLISIVIPTADRPSLLEESLASIKEQNYKKTEIIVFDDASVEYKRNESIALKYGAKYFRSETKIYKGAACNQAVKHAKGKYVCFFDDDDIAKPDMLEMYARCYSLNPEIDVISGFADCFEHQDYVDSGLIRPGYTSLALGGGAEVNLSINFFGKGTFIVKKDKFLEIGGYEEDIDSVPMVDYRFYIKSALSKLKIRSIPAGVYFYRKNSPNSLFYINKDKKNLQFLAKKSIENIMKNKLGEDLGNSFAAIPWNISLPLYE</sequence>
<dbReference type="Pfam" id="PF00535">
    <property type="entry name" value="Glycos_transf_2"/>
    <property type="match status" value="1"/>
</dbReference>
<dbReference type="InterPro" id="IPR029044">
    <property type="entry name" value="Nucleotide-diphossugar_trans"/>
</dbReference>
<protein>
    <recommendedName>
        <fullName evidence="6">Glycosyltransferase</fullName>
    </recommendedName>
</protein>
<feature type="domain" description="Glycosyl transferase family 1" evidence="1">
    <location>
        <begin position="144"/>
        <end position="293"/>
    </location>
</feature>
<dbReference type="EMBL" id="JNVD01000023">
    <property type="protein sequence ID" value="KOC19952.1"/>
    <property type="molecule type" value="Genomic_DNA"/>
</dbReference>
<proteinExistence type="predicted"/>
<feature type="domain" description="Glycosyltransferase subfamily 4-like N-terminal" evidence="3">
    <location>
        <begin position="31"/>
        <end position="130"/>
    </location>
</feature>
<evidence type="ECO:0000259" key="3">
    <source>
        <dbReference type="Pfam" id="PF13439"/>
    </source>
</evidence>
<organism evidence="4 5">
    <name type="scientific">Comamonas testosteroni</name>
    <name type="common">Pseudomonas testosteroni</name>
    <dbReference type="NCBI Taxonomy" id="285"/>
    <lineage>
        <taxon>Bacteria</taxon>
        <taxon>Pseudomonadati</taxon>
        <taxon>Pseudomonadota</taxon>
        <taxon>Betaproteobacteria</taxon>
        <taxon>Burkholderiales</taxon>
        <taxon>Comamonadaceae</taxon>
        <taxon>Comamonas</taxon>
    </lineage>
</organism>
<dbReference type="PATRIC" id="fig|285.49.peg.3170"/>
<dbReference type="PANTHER" id="PTHR22916:SF3">
    <property type="entry name" value="UDP-GLCNAC:BETAGAL BETA-1,3-N-ACETYLGLUCOSAMINYLTRANSFERASE-LIKE PROTEIN 1"/>
    <property type="match status" value="1"/>
</dbReference>
<evidence type="ECO:0008006" key="6">
    <source>
        <dbReference type="Google" id="ProtNLM"/>
    </source>
</evidence>
<dbReference type="CDD" id="cd00761">
    <property type="entry name" value="Glyco_tranf_GTA_type"/>
    <property type="match status" value="1"/>
</dbReference>
<dbReference type="SUPFAM" id="SSF53448">
    <property type="entry name" value="Nucleotide-diphospho-sugar transferases"/>
    <property type="match status" value="1"/>
</dbReference>
<dbReference type="Pfam" id="PF00534">
    <property type="entry name" value="Glycos_transf_1"/>
    <property type="match status" value="1"/>
</dbReference>
<evidence type="ECO:0000313" key="4">
    <source>
        <dbReference type="EMBL" id="KOC19952.1"/>
    </source>
</evidence>
<dbReference type="Gene3D" id="3.90.550.10">
    <property type="entry name" value="Spore Coat Polysaccharide Biosynthesis Protein SpsA, Chain A"/>
    <property type="match status" value="1"/>
</dbReference>
<evidence type="ECO:0000259" key="2">
    <source>
        <dbReference type="Pfam" id="PF00535"/>
    </source>
</evidence>
<dbReference type="GO" id="GO:0016758">
    <property type="term" value="F:hexosyltransferase activity"/>
    <property type="evidence" value="ECO:0007669"/>
    <property type="project" value="UniProtKB-ARBA"/>
</dbReference>
<feature type="domain" description="Glycosyltransferase 2-like" evidence="2">
    <location>
        <begin position="337"/>
        <end position="445"/>
    </location>
</feature>
<dbReference type="Gene3D" id="3.40.50.2000">
    <property type="entry name" value="Glycogen Phosphorylase B"/>
    <property type="match status" value="2"/>
</dbReference>
<dbReference type="Pfam" id="PF13439">
    <property type="entry name" value="Glyco_transf_4"/>
    <property type="match status" value="1"/>
</dbReference>
<dbReference type="InterPro" id="IPR001296">
    <property type="entry name" value="Glyco_trans_1"/>
</dbReference>
<dbReference type="Proteomes" id="UP000037442">
    <property type="component" value="Unassembled WGS sequence"/>
</dbReference>
<reference evidence="5" key="1">
    <citation type="submission" date="2014-06" db="EMBL/GenBank/DDBJ databases">
        <title>Draft genome sequence of C. testosteroni WDL7.</title>
        <authorList>
            <person name="Wu Y."/>
            <person name="Seshan H."/>
            <person name="Arumugam K."/>
        </authorList>
    </citation>
    <scope>NUCLEOTIDE SEQUENCE [LARGE SCALE GENOMIC DNA]</scope>
    <source>
        <strain evidence="5">WDL7</strain>
    </source>
</reference>
<accession>A0A0L7MDJ4</accession>
<dbReference type="InterPro" id="IPR001173">
    <property type="entry name" value="Glyco_trans_2-like"/>
</dbReference>
<dbReference type="AlphaFoldDB" id="A0A0L7MDJ4"/>
<dbReference type="InterPro" id="IPR028098">
    <property type="entry name" value="Glyco_trans_4-like_N"/>
</dbReference>